<dbReference type="Pfam" id="PF03476">
    <property type="entry name" value="MOSC_N"/>
    <property type="match status" value="1"/>
</dbReference>
<dbReference type="SUPFAM" id="SSF50800">
    <property type="entry name" value="PK beta-barrel domain-like"/>
    <property type="match status" value="1"/>
</dbReference>
<dbReference type="InterPro" id="IPR052716">
    <property type="entry name" value="MOSC_domain"/>
</dbReference>
<protein>
    <submittedName>
        <fullName evidence="2">Molybdenum cofactor sulfurase</fullName>
    </submittedName>
</protein>
<dbReference type="InterPro" id="IPR011037">
    <property type="entry name" value="Pyrv_Knase-like_insert_dom_sf"/>
</dbReference>
<dbReference type="Gene3D" id="2.40.33.20">
    <property type="entry name" value="PK beta-barrel domain-like"/>
    <property type="match status" value="1"/>
</dbReference>
<dbReference type="PANTHER" id="PTHR36930:SF1">
    <property type="entry name" value="MOSC DOMAIN-CONTAINING PROTEIN"/>
    <property type="match status" value="1"/>
</dbReference>
<evidence type="ECO:0000313" key="3">
    <source>
        <dbReference type="Proteomes" id="UP000325797"/>
    </source>
</evidence>
<dbReference type="InterPro" id="IPR005302">
    <property type="entry name" value="MoCF_Sase_C"/>
</dbReference>
<keyword evidence="3" id="KW-1185">Reference proteome</keyword>
<dbReference type="GO" id="GO:0030151">
    <property type="term" value="F:molybdenum ion binding"/>
    <property type="evidence" value="ECO:0007669"/>
    <property type="project" value="InterPro"/>
</dbReference>
<dbReference type="InterPro" id="IPR005303">
    <property type="entry name" value="MOCOS_middle"/>
</dbReference>
<name>A0A5J6MT90_9PROT</name>
<feature type="domain" description="MOSC" evidence="1">
    <location>
        <begin position="102"/>
        <end position="244"/>
    </location>
</feature>
<sequence>MTEQVIGRVAGLWRYPVQSMQGEPLSVATLTETGIPGDRLWGVLNPAENKTAAAARGKTPWRNLIQWQARLKREPSAAEPLPPVMIRLPDGGTIDSEAADRDTLISAAIGAETRLVAHTAENQTYGYAPLHLLTSASLKAFTRHYPSGRFVAQRFRPNILIDCGETEGFIEQDWIGAALFLGESRLEVHEHCDRCILTTLPQGDLPLDPGILKTTSEINGRRAGVYAKVTVPGRVRVGDELRLVAPVSRSAA</sequence>
<dbReference type="RefSeq" id="WP_151115054.1">
    <property type="nucleotide sequence ID" value="NZ_CP042582.1"/>
</dbReference>
<evidence type="ECO:0000259" key="1">
    <source>
        <dbReference type="PROSITE" id="PS51340"/>
    </source>
</evidence>
<dbReference type="KEGG" id="hadh:FRZ61_07620"/>
<organism evidence="2 3">
    <name type="scientific">Hypericibacter adhaerens</name>
    <dbReference type="NCBI Taxonomy" id="2602016"/>
    <lineage>
        <taxon>Bacteria</taxon>
        <taxon>Pseudomonadati</taxon>
        <taxon>Pseudomonadota</taxon>
        <taxon>Alphaproteobacteria</taxon>
        <taxon>Rhodospirillales</taxon>
        <taxon>Dongiaceae</taxon>
        <taxon>Hypericibacter</taxon>
    </lineage>
</organism>
<evidence type="ECO:0000313" key="2">
    <source>
        <dbReference type="EMBL" id="QEX20842.1"/>
    </source>
</evidence>
<dbReference type="OrthoDB" id="581532at2"/>
<dbReference type="GO" id="GO:0030170">
    <property type="term" value="F:pyridoxal phosphate binding"/>
    <property type="evidence" value="ECO:0007669"/>
    <property type="project" value="InterPro"/>
</dbReference>
<dbReference type="GO" id="GO:0003824">
    <property type="term" value="F:catalytic activity"/>
    <property type="evidence" value="ECO:0007669"/>
    <property type="project" value="InterPro"/>
</dbReference>
<dbReference type="Proteomes" id="UP000325797">
    <property type="component" value="Chromosome"/>
</dbReference>
<dbReference type="PANTHER" id="PTHR36930">
    <property type="entry name" value="METAL-SULFUR CLUSTER BIOSYNTHESIS PROTEINS YUAD-RELATED"/>
    <property type="match status" value="1"/>
</dbReference>
<dbReference type="Pfam" id="PF03473">
    <property type="entry name" value="MOSC"/>
    <property type="match status" value="1"/>
</dbReference>
<gene>
    <name evidence="2" type="ORF">FRZ61_07620</name>
</gene>
<accession>A0A5J6MT90</accession>
<proteinExistence type="predicted"/>
<dbReference type="PROSITE" id="PS51340">
    <property type="entry name" value="MOSC"/>
    <property type="match status" value="1"/>
</dbReference>
<reference evidence="2 3" key="1">
    <citation type="submission" date="2019-08" db="EMBL/GenBank/DDBJ databases">
        <title>Hyperibacter terrae gen. nov., sp. nov. and Hyperibacter viscosus sp. nov., two new members in the family Rhodospirillaceae isolated from the rhizosphere of Hypericum perforatum.</title>
        <authorList>
            <person name="Noviana Z."/>
        </authorList>
    </citation>
    <scope>NUCLEOTIDE SEQUENCE [LARGE SCALE GENOMIC DNA]</scope>
    <source>
        <strain evidence="2 3">R5959</strain>
    </source>
</reference>
<dbReference type="EMBL" id="CP042582">
    <property type="protein sequence ID" value="QEX20842.1"/>
    <property type="molecule type" value="Genomic_DNA"/>
</dbReference>
<dbReference type="AlphaFoldDB" id="A0A5J6MT90"/>